<keyword evidence="3" id="KW-1185">Reference proteome</keyword>
<comment type="caution">
    <text evidence="2">The sequence shown here is derived from an EMBL/GenBank/DDBJ whole genome shotgun (WGS) entry which is preliminary data.</text>
</comment>
<evidence type="ECO:0000313" key="2">
    <source>
        <dbReference type="EMBL" id="NPD91001.1"/>
    </source>
</evidence>
<proteinExistence type="predicted"/>
<dbReference type="SUPFAM" id="SSF53448">
    <property type="entry name" value="Nucleotide-diphospho-sugar transferases"/>
    <property type="match status" value="1"/>
</dbReference>
<protein>
    <submittedName>
        <fullName evidence="2">Glycosyltransferase family 2 protein</fullName>
    </submittedName>
</protein>
<dbReference type="EMBL" id="JABKKF010000001">
    <property type="protein sequence ID" value="NPD91001.1"/>
    <property type="molecule type" value="Genomic_DNA"/>
</dbReference>
<dbReference type="Proteomes" id="UP000714420">
    <property type="component" value="Unassembled WGS sequence"/>
</dbReference>
<accession>A0ABX2AM26</accession>
<dbReference type="InterPro" id="IPR001173">
    <property type="entry name" value="Glyco_trans_2-like"/>
</dbReference>
<dbReference type="Pfam" id="PF00535">
    <property type="entry name" value="Glycos_transf_2"/>
    <property type="match status" value="1"/>
</dbReference>
<dbReference type="InterPro" id="IPR029044">
    <property type="entry name" value="Nucleotide-diphossugar_trans"/>
</dbReference>
<dbReference type="RefSeq" id="WP_172272640.1">
    <property type="nucleotide sequence ID" value="NZ_CASGMU010000001.1"/>
</dbReference>
<evidence type="ECO:0000313" key="3">
    <source>
        <dbReference type="Proteomes" id="UP000714420"/>
    </source>
</evidence>
<name>A0ABX2AM26_9BACT</name>
<dbReference type="CDD" id="cd00761">
    <property type="entry name" value="Glyco_tranf_GTA_type"/>
    <property type="match status" value="1"/>
</dbReference>
<dbReference type="PANTHER" id="PTHR22916:SF3">
    <property type="entry name" value="UDP-GLCNAC:BETAGAL BETA-1,3-N-ACETYLGLUCOSAMINYLTRANSFERASE-LIKE PROTEIN 1"/>
    <property type="match status" value="1"/>
</dbReference>
<evidence type="ECO:0000259" key="1">
    <source>
        <dbReference type="Pfam" id="PF00535"/>
    </source>
</evidence>
<gene>
    <name evidence="2" type="ORF">HPS56_01260</name>
</gene>
<feature type="domain" description="Glycosyltransferase 2-like" evidence="1">
    <location>
        <begin position="9"/>
        <end position="121"/>
    </location>
</feature>
<organism evidence="2 3">
    <name type="scientific">Xylanibacter muris</name>
    <dbReference type="NCBI Taxonomy" id="2736290"/>
    <lineage>
        <taxon>Bacteria</taxon>
        <taxon>Pseudomonadati</taxon>
        <taxon>Bacteroidota</taxon>
        <taxon>Bacteroidia</taxon>
        <taxon>Bacteroidales</taxon>
        <taxon>Prevotellaceae</taxon>
        <taxon>Xylanibacter</taxon>
    </lineage>
</organism>
<sequence>MANRRPIISICIPTYNRPDALKACIQSIVGNKYYCDDIEIVVSDNASESNDIDIVMEEFQSKYKGIIYNKNEKNIGGEANFIKVLSLGTGEFLKILNDYSSVTEEGLGYLLSIVKKHREDKAMLFFNNSDKFKELEIIECRDIDRVVYNTNWKMSWLGAYGYWKDEYDKLPEKDRAARQMFMQIDWFLRLFTPEKKCFVCNYYFFDRTAFKAKQGGYNFIQVHSDNFLGMFKDSLYPKGKLSIKTYTRMKKRLCHSLFKWYIQLVIKKKDGFCYETDNAIDAMRRNFSGHWWYYKDLLWIKVRYAVWKLTH</sequence>
<reference evidence="2 3" key="1">
    <citation type="submission" date="2020-05" db="EMBL/GenBank/DDBJ databases">
        <title>Distinct polysaccharide utilization as determinants for interspecies competition between intestinal Prevotella spp.</title>
        <authorList>
            <person name="Galvez E.J.C."/>
            <person name="Iljazovic A."/>
            <person name="Strowig T."/>
        </authorList>
    </citation>
    <scope>NUCLEOTIDE SEQUENCE [LARGE SCALE GENOMIC DNA]</scope>
    <source>
        <strain evidence="2 3">PMUR</strain>
    </source>
</reference>
<dbReference type="Gene3D" id="3.90.550.10">
    <property type="entry name" value="Spore Coat Polysaccharide Biosynthesis Protein SpsA, Chain A"/>
    <property type="match status" value="1"/>
</dbReference>
<dbReference type="PANTHER" id="PTHR22916">
    <property type="entry name" value="GLYCOSYLTRANSFERASE"/>
    <property type="match status" value="1"/>
</dbReference>